<gene>
    <name evidence="2" type="ORF">GCM10010412_030620</name>
</gene>
<accession>A0ABN3RRM4</accession>
<comment type="caution">
    <text evidence="2">The sequence shown here is derived from an EMBL/GenBank/DDBJ whole genome shotgun (WGS) entry which is preliminary data.</text>
</comment>
<organism evidence="2 3">
    <name type="scientific">Nonomuraea recticatena</name>
    <dbReference type="NCBI Taxonomy" id="46178"/>
    <lineage>
        <taxon>Bacteria</taxon>
        <taxon>Bacillati</taxon>
        <taxon>Actinomycetota</taxon>
        <taxon>Actinomycetes</taxon>
        <taxon>Streptosporangiales</taxon>
        <taxon>Streptosporangiaceae</taxon>
        <taxon>Nonomuraea</taxon>
    </lineage>
</organism>
<keyword evidence="1" id="KW-1133">Transmembrane helix</keyword>
<feature type="transmembrane region" description="Helical" evidence="1">
    <location>
        <begin position="143"/>
        <end position="163"/>
    </location>
</feature>
<name>A0ABN3RRM4_9ACTN</name>
<feature type="transmembrane region" description="Helical" evidence="1">
    <location>
        <begin position="90"/>
        <end position="109"/>
    </location>
</feature>
<keyword evidence="1" id="KW-0472">Membrane</keyword>
<protein>
    <recommendedName>
        <fullName evidence="4">DUF2567 domain-containing protein</fullName>
    </recommendedName>
</protein>
<dbReference type="EMBL" id="BAAATE010000006">
    <property type="protein sequence ID" value="GAA2658939.1"/>
    <property type="molecule type" value="Genomic_DNA"/>
</dbReference>
<dbReference type="Proteomes" id="UP001501666">
    <property type="component" value="Unassembled WGS sequence"/>
</dbReference>
<reference evidence="2 3" key="1">
    <citation type="journal article" date="2019" name="Int. J. Syst. Evol. Microbiol.">
        <title>The Global Catalogue of Microorganisms (GCM) 10K type strain sequencing project: providing services to taxonomists for standard genome sequencing and annotation.</title>
        <authorList>
            <consortium name="The Broad Institute Genomics Platform"/>
            <consortium name="The Broad Institute Genome Sequencing Center for Infectious Disease"/>
            <person name="Wu L."/>
            <person name="Ma J."/>
        </authorList>
    </citation>
    <scope>NUCLEOTIDE SEQUENCE [LARGE SCALE GENOMIC DNA]</scope>
    <source>
        <strain evidence="2 3">JCM 6835</strain>
    </source>
</reference>
<keyword evidence="3" id="KW-1185">Reference proteome</keyword>
<evidence type="ECO:0000256" key="1">
    <source>
        <dbReference type="SAM" id="Phobius"/>
    </source>
</evidence>
<evidence type="ECO:0000313" key="2">
    <source>
        <dbReference type="EMBL" id="GAA2658939.1"/>
    </source>
</evidence>
<keyword evidence="1" id="KW-0812">Transmembrane</keyword>
<evidence type="ECO:0008006" key="4">
    <source>
        <dbReference type="Google" id="ProtNLM"/>
    </source>
</evidence>
<evidence type="ECO:0000313" key="3">
    <source>
        <dbReference type="Proteomes" id="UP001501666"/>
    </source>
</evidence>
<feature type="transmembrane region" description="Helical" evidence="1">
    <location>
        <begin position="62"/>
        <end position="83"/>
    </location>
</feature>
<sequence length="178" mass="18322">MRGSGLVGHVRAFAVTVLALATLGVPAGLVWSLIAPRAPYALTGEGPVLADPATQSLIAADGWYAVITGALALVCAVVAWNLARTRRLEVLLGLAAGGGLAAFVTYWVGTTFTLGAVTVEAQALGPGVKVVAGALELTAKGVLVTWPLLAVGMFGIMEAVVAYRESPLRRPYGEIERL</sequence>
<feature type="transmembrane region" description="Helical" evidence="1">
    <location>
        <begin position="12"/>
        <end position="34"/>
    </location>
</feature>
<proteinExistence type="predicted"/>